<dbReference type="InterPro" id="IPR012967">
    <property type="entry name" value="COMT_dimerisation"/>
</dbReference>
<dbReference type="InterPro" id="IPR029001">
    <property type="entry name" value="ITPase-like_fam"/>
</dbReference>
<evidence type="ECO:0008006" key="11">
    <source>
        <dbReference type="Google" id="ProtNLM"/>
    </source>
</evidence>
<dbReference type="OrthoDB" id="10267058at2759"/>
<sequence>MVLNPVISKLNGKCVVLASASPRRREILNNVGLRFEVVPSWFNETLDKSSFEMPYNYAIETAKEKALEVAKRMHLKHFRTPDIVIGADTIVSIDGDILEKPVDKQHAHAMLSRLSNKEHSVFTGVAVVLCSCKIDNQLETKITVFHEETKVKFSDLSEELLWEYIHSGEPMDKAGGYGIQALGGMLVEYVRGDFLNVVGFPLNHFCKTLGEIYGPPVSYCVAGHAVASLEGTHDLQQGSANHRGNEIAGKKPNSDQTAVSEKVANRPSTEKPNGIPEVKGPAVLHHNVTNTSTETEANVAWLRKIADLVNGFKASKVLFTASKLKVFDALSTQDGLEISEISQRLETTLDGTKCLLDACITLNLLEKAPGTLQLYKNTQLANTYLVSSSENSLHDYIVYANDHTWPYFTHLASVIKEGAHRTKADDLVQNSEQTPTFISAVNCLIKVTGNDIVLAFDLSSFKTACDLGCTGALSYEMANAYQDMTFVVFAQPQMLERIKRFQPQGQNLCQISFREGDIFKDDLPEADLYILSNILHYWNEDEFDLILSKLSEKCKPGCGLLLLELVLYDQKTKSSRAVLQALSTLVQSNRRERSESQCRNLLHNHGFINIQMKHTEPFLDAILCIKQ</sequence>
<keyword evidence="5" id="KW-0378">Hydrolase</keyword>
<feature type="domain" description="O-methyltransferase dimerisation" evidence="8">
    <location>
        <begin position="307"/>
        <end position="387"/>
    </location>
</feature>
<dbReference type="PANTHER" id="PTHR43213:SF5">
    <property type="entry name" value="BIFUNCTIONAL DTTP_UTP PYROPHOSPHATASE_METHYLTRANSFERASE PROTEIN-RELATED"/>
    <property type="match status" value="1"/>
</dbReference>
<dbReference type="InterPro" id="IPR029063">
    <property type="entry name" value="SAM-dependent_MTases_sf"/>
</dbReference>
<evidence type="ECO:0000259" key="7">
    <source>
        <dbReference type="Pfam" id="PF00891"/>
    </source>
</evidence>
<gene>
    <name evidence="9" type="ORF">chiPu_0009903</name>
</gene>
<dbReference type="Pfam" id="PF00891">
    <property type="entry name" value="Methyltransf_2"/>
    <property type="match status" value="1"/>
</dbReference>
<dbReference type="GO" id="GO:0047429">
    <property type="term" value="F:nucleoside triphosphate diphosphatase activity"/>
    <property type="evidence" value="ECO:0007669"/>
    <property type="project" value="InterPro"/>
</dbReference>
<dbReference type="InterPro" id="IPR016461">
    <property type="entry name" value="COMT-like"/>
</dbReference>
<dbReference type="EMBL" id="BEZZ01000362">
    <property type="protein sequence ID" value="GCC31445.1"/>
    <property type="molecule type" value="Genomic_DNA"/>
</dbReference>
<keyword evidence="10" id="KW-1185">Reference proteome</keyword>
<keyword evidence="4" id="KW-0949">S-adenosyl-L-methionine</keyword>
<evidence type="ECO:0000256" key="2">
    <source>
        <dbReference type="ARBA" id="ARBA00022603"/>
    </source>
</evidence>
<protein>
    <recommendedName>
        <fullName evidence="11">Acetylserotonin O-methyltransferase-like</fullName>
    </recommendedName>
</protein>
<feature type="compositionally biased region" description="Basic and acidic residues" evidence="6">
    <location>
        <begin position="243"/>
        <end position="253"/>
    </location>
</feature>
<dbReference type="Proteomes" id="UP000287033">
    <property type="component" value="Unassembled WGS sequence"/>
</dbReference>
<feature type="domain" description="O-methyltransferase C-terminal" evidence="7">
    <location>
        <begin position="431"/>
        <end position="607"/>
    </location>
</feature>
<dbReference type="GO" id="GO:0008171">
    <property type="term" value="F:O-methyltransferase activity"/>
    <property type="evidence" value="ECO:0007669"/>
    <property type="project" value="InterPro"/>
</dbReference>
<dbReference type="STRING" id="137246.A0A401SM14"/>
<dbReference type="FunFam" id="3.90.950.10:FF:000020">
    <property type="entry name" value="Probable bifunctional dTTP/UTP pyrophosphatase/methyltransferase protein"/>
    <property type="match status" value="1"/>
</dbReference>
<dbReference type="PROSITE" id="PS51683">
    <property type="entry name" value="SAM_OMT_II"/>
    <property type="match status" value="1"/>
</dbReference>
<evidence type="ECO:0000256" key="4">
    <source>
        <dbReference type="ARBA" id="ARBA00022691"/>
    </source>
</evidence>
<evidence type="ECO:0000256" key="5">
    <source>
        <dbReference type="ARBA" id="ARBA00022801"/>
    </source>
</evidence>
<dbReference type="InterPro" id="IPR036390">
    <property type="entry name" value="WH_DNA-bd_sf"/>
</dbReference>
<evidence type="ECO:0000256" key="1">
    <source>
        <dbReference type="ARBA" id="ARBA00001968"/>
    </source>
</evidence>
<dbReference type="PANTHER" id="PTHR43213">
    <property type="entry name" value="BIFUNCTIONAL DTTP/UTP PYROPHOSPHATASE/METHYLTRANSFERASE PROTEIN-RELATED"/>
    <property type="match status" value="1"/>
</dbReference>
<dbReference type="SUPFAM" id="SSF52972">
    <property type="entry name" value="ITPase-like"/>
    <property type="match status" value="1"/>
</dbReference>
<evidence type="ECO:0000313" key="10">
    <source>
        <dbReference type="Proteomes" id="UP000287033"/>
    </source>
</evidence>
<accession>A0A401SM14</accession>
<dbReference type="SUPFAM" id="SSF53335">
    <property type="entry name" value="S-adenosyl-L-methionine-dependent methyltransferases"/>
    <property type="match status" value="1"/>
</dbReference>
<dbReference type="NCBIfam" id="TIGR00172">
    <property type="entry name" value="maf"/>
    <property type="match status" value="1"/>
</dbReference>
<evidence type="ECO:0000256" key="6">
    <source>
        <dbReference type="SAM" id="MobiDB-lite"/>
    </source>
</evidence>
<dbReference type="HAMAP" id="MF_00528">
    <property type="entry name" value="Maf"/>
    <property type="match status" value="1"/>
</dbReference>
<dbReference type="InterPro" id="IPR036388">
    <property type="entry name" value="WH-like_DNA-bd_sf"/>
</dbReference>
<dbReference type="Pfam" id="PF08100">
    <property type="entry name" value="Dimerisation"/>
    <property type="match status" value="1"/>
</dbReference>
<dbReference type="InterPro" id="IPR003697">
    <property type="entry name" value="Maf-like"/>
</dbReference>
<dbReference type="SUPFAM" id="SSF46785">
    <property type="entry name" value="Winged helix' DNA-binding domain"/>
    <property type="match status" value="1"/>
</dbReference>
<evidence type="ECO:0000256" key="3">
    <source>
        <dbReference type="ARBA" id="ARBA00022679"/>
    </source>
</evidence>
<dbReference type="GO" id="GO:0032259">
    <property type="term" value="P:methylation"/>
    <property type="evidence" value="ECO:0007669"/>
    <property type="project" value="UniProtKB-KW"/>
</dbReference>
<dbReference type="Pfam" id="PF02545">
    <property type="entry name" value="Maf"/>
    <property type="match status" value="1"/>
</dbReference>
<dbReference type="CDD" id="cd00555">
    <property type="entry name" value="Maf"/>
    <property type="match status" value="1"/>
</dbReference>
<name>A0A401SM14_CHIPU</name>
<dbReference type="Gene3D" id="1.10.10.10">
    <property type="entry name" value="Winged helix-like DNA-binding domain superfamily/Winged helix DNA-binding domain"/>
    <property type="match status" value="1"/>
</dbReference>
<dbReference type="Gene3D" id="3.40.50.150">
    <property type="entry name" value="Vaccinia Virus protein VP39"/>
    <property type="match status" value="1"/>
</dbReference>
<dbReference type="Gene3D" id="3.90.950.10">
    <property type="match status" value="1"/>
</dbReference>
<proteinExistence type="inferred from homology"/>
<dbReference type="GO" id="GO:0046983">
    <property type="term" value="F:protein dimerization activity"/>
    <property type="evidence" value="ECO:0007669"/>
    <property type="project" value="InterPro"/>
</dbReference>
<feature type="region of interest" description="Disordered" evidence="6">
    <location>
        <begin position="235"/>
        <end position="281"/>
    </location>
</feature>
<dbReference type="OMA" id="VLCHEKD"/>
<comment type="cofactor">
    <cofactor evidence="1">
        <name>a divalent metal cation</name>
        <dbReference type="ChEBI" id="CHEBI:60240"/>
    </cofactor>
</comment>
<evidence type="ECO:0000259" key="8">
    <source>
        <dbReference type="Pfam" id="PF08100"/>
    </source>
</evidence>
<evidence type="ECO:0000313" key="9">
    <source>
        <dbReference type="EMBL" id="GCC31445.1"/>
    </source>
</evidence>
<reference evidence="9 10" key="1">
    <citation type="journal article" date="2018" name="Nat. Ecol. Evol.">
        <title>Shark genomes provide insights into elasmobranch evolution and the origin of vertebrates.</title>
        <authorList>
            <person name="Hara Y"/>
            <person name="Yamaguchi K"/>
            <person name="Onimaru K"/>
            <person name="Kadota M"/>
            <person name="Koyanagi M"/>
            <person name="Keeley SD"/>
            <person name="Tatsumi K"/>
            <person name="Tanaka K"/>
            <person name="Motone F"/>
            <person name="Kageyama Y"/>
            <person name="Nozu R"/>
            <person name="Adachi N"/>
            <person name="Nishimura O"/>
            <person name="Nakagawa R"/>
            <person name="Tanegashima C"/>
            <person name="Kiyatake I"/>
            <person name="Matsumoto R"/>
            <person name="Murakumo K"/>
            <person name="Nishida K"/>
            <person name="Terakita A"/>
            <person name="Kuratani S"/>
            <person name="Sato K"/>
            <person name="Hyodo S Kuraku.S."/>
        </authorList>
    </citation>
    <scope>NUCLEOTIDE SEQUENCE [LARGE SCALE GENOMIC DNA]</scope>
</reference>
<dbReference type="CDD" id="cd02440">
    <property type="entry name" value="AdoMet_MTases"/>
    <property type="match status" value="1"/>
</dbReference>
<dbReference type="InterPro" id="IPR001077">
    <property type="entry name" value="COMT_C"/>
</dbReference>
<dbReference type="AlphaFoldDB" id="A0A401SM14"/>
<organism evidence="9 10">
    <name type="scientific">Chiloscyllium punctatum</name>
    <name type="common">Brownbanded bambooshark</name>
    <name type="synonym">Hemiscyllium punctatum</name>
    <dbReference type="NCBI Taxonomy" id="137246"/>
    <lineage>
        <taxon>Eukaryota</taxon>
        <taxon>Metazoa</taxon>
        <taxon>Chordata</taxon>
        <taxon>Craniata</taxon>
        <taxon>Vertebrata</taxon>
        <taxon>Chondrichthyes</taxon>
        <taxon>Elasmobranchii</taxon>
        <taxon>Galeomorphii</taxon>
        <taxon>Galeoidea</taxon>
        <taxon>Orectolobiformes</taxon>
        <taxon>Hemiscylliidae</taxon>
        <taxon>Chiloscyllium</taxon>
    </lineage>
</organism>
<keyword evidence="2" id="KW-0489">Methyltransferase</keyword>
<keyword evidence="3" id="KW-0808">Transferase</keyword>
<dbReference type="FunFam" id="1.10.10.10:FF:000358">
    <property type="entry name" value="Acetylserotonin O-methyltransferase"/>
    <property type="match status" value="1"/>
</dbReference>
<comment type="caution">
    <text evidence="9">The sequence shown here is derived from an EMBL/GenBank/DDBJ whole genome shotgun (WGS) entry which is preliminary data.</text>
</comment>